<gene>
    <name evidence="2" type="ORF">GZH52_05990</name>
</gene>
<evidence type="ECO:0000313" key="2">
    <source>
        <dbReference type="EMBL" id="NDV12346.1"/>
    </source>
</evidence>
<evidence type="ECO:0000256" key="1">
    <source>
        <dbReference type="SAM" id="MobiDB-lite"/>
    </source>
</evidence>
<proteinExistence type="predicted"/>
<organism evidence="2 3">
    <name type="scientific">Crenobacter caeni</name>
    <dbReference type="NCBI Taxonomy" id="2705474"/>
    <lineage>
        <taxon>Bacteria</taxon>
        <taxon>Pseudomonadati</taxon>
        <taxon>Pseudomonadota</taxon>
        <taxon>Betaproteobacteria</taxon>
        <taxon>Neisseriales</taxon>
        <taxon>Neisseriaceae</taxon>
        <taxon>Crenobacter</taxon>
    </lineage>
</organism>
<dbReference type="Proteomes" id="UP000482578">
    <property type="component" value="Unassembled WGS sequence"/>
</dbReference>
<sequence length="699" mass="70060">MSQANRPAGVPDNLPVLTEVVEYVDDAPTTADEPLALEMPAELTLDELLPPPPAAAVFETLPSLDLDIPGPLEALSDNAVPALSEEAPQASRWSEPVVSPEAWQATPADELFASPWVAAPRTQPAADSTEPPVEMLAEAGIPELSLDDLLFEADGPAGEQASGAAAEMAAAWAQLAPVSAVSPEPELVSGLEPRPAEAAGDLPLDELLGELAWPQAAAAAVEPGLAIPEEMVPTATDHAFMPAPAFGGEGAVSGQTLAANLPQGSGFAGHDPAEMVLSPDPLDAAQGAGAAPAGRQPDALPVAADAAEAASVAGWADQALAQADVFASAEPVAPPVSWVHETASDGQAVDSAPLEAPSAIPAEPEPAVQDLVEVHADAAAVGSVAEPASDGAWTEFTGVAVPAGPESAPSVPGIALTGAAEAGLASSAAAQSEAAADESFASPAEGSLPELLAPAAGVEPVVEVSAIDANAGLAVMPDGLAEPVQPFGVAAGAVDVPAVHPGPEVVDARLPASLDACAGQQAAESADAAPSAGVAEGDELFEAQPDAAMAVIAAAASVHAVDAGKVSAENPAVPAQPVPAQEALALAGAVAAAGVALQAGAETEAAEQAALLPQGAAGERVAVVDEAALLEAIYQRILPRMRVELSLWLQDAIENQTRHLLAGVMQQMREDYDMLFGETLRESIRQAISDIETNHKDEQ</sequence>
<dbReference type="RefSeq" id="WP_163315576.1">
    <property type="nucleotide sequence ID" value="NZ_JAAGAA010000004.1"/>
</dbReference>
<keyword evidence="3" id="KW-1185">Reference proteome</keyword>
<comment type="caution">
    <text evidence="2">The sequence shown here is derived from an EMBL/GenBank/DDBJ whole genome shotgun (WGS) entry which is preliminary data.</text>
</comment>
<dbReference type="AlphaFoldDB" id="A0A6B2KQ36"/>
<feature type="compositionally biased region" description="Low complexity" evidence="1">
    <location>
        <begin position="279"/>
        <end position="296"/>
    </location>
</feature>
<evidence type="ECO:0000313" key="3">
    <source>
        <dbReference type="Proteomes" id="UP000482578"/>
    </source>
</evidence>
<evidence type="ECO:0008006" key="4">
    <source>
        <dbReference type="Google" id="ProtNLM"/>
    </source>
</evidence>
<protein>
    <recommendedName>
        <fullName evidence="4">DUF2486 family protein</fullName>
    </recommendedName>
</protein>
<reference evidence="2 3" key="1">
    <citation type="submission" date="2020-02" db="EMBL/GenBank/DDBJ databases">
        <authorList>
            <person name="Yang Z."/>
        </authorList>
    </citation>
    <scope>NUCLEOTIDE SEQUENCE [LARGE SCALE GENOMIC DNA]</scope>
    <source>
        <strain evidence="2 3">HX-7-9</strain>
    </source>
</reference>
<feature type="region of interest" description="Disordered" evidence="1">
    <location>
        <begin position="262"/>
        <end position="296"/>
    </location>
</feature>
<dbReference type="EMBL" id="JAAGAA010000004">
    <property type="protein sequence ID" value="NDV12346.1"/>
    <property type="molecule type" value="Genomic_DNA"/>
</dbReference>
<name>A0A6B2KQ36_9NEIS</name>
<accession>A0A6B2KQ36</accession>